<evidence type="ECO:0000313" key="2">
    <source>
        <dbReference type="Proteomes" id="UP000307380"/>
    </source>
</evidence>
<proteinExistence type="predicted"/>
<gene>
    <name evidence="1" type="ORF">E6C70_13385</name>
</gene>
<dbReference type="EMBL" id="SSSN01000011">
    <property type="protein sequence ID" value="THG31288.1"/>
    <property type="molecule type" value="Genomic_DNA"/>
</dbReference>
<dbReference type="Gene3D" id="2.40.30.100">
    <property type="entry name" value="AF2212/PG0164-like"/>
    <property type="match status" value="1"/>
</dbReference>
<sequence length="102" mass="10865">MDLAFTGTVWFWRGPAPWHFVTVPDGASDGLAAISPAVSYGWGMIPATVRIGASEWPTALWPKDGGYIVPVKAWVREAEGIDVDDVVTVRVMVAPHGLSSGS</sequence>
<dbReference type="AlphaFoldDB" id="A0A4S4FM53"/>
<name>A0A4S4FM53_9MICO</name>
<dbReference type="Proteomes" id="UP000307380">
    <property type="component" value="Unassembled WGS sequence"/>
</dbReference>
<comment type="caution">
    <text evidence="1">The sequence shown here is derived from an EMBL/GenBank/DDBJ whole genome shotgun (WGS) entry which is preliminary data.</text>
</comment>
<organism evidence="1 2">
    <name type="scientific">Orlajensenia flava</name>
    <dbReference type="NCBI Taxonomy" id="2565934"/>
    <lineage>
        <taxon>Bacteria</taxon>
        <taxon>Bacillati</taxon>
        <taxon>Actinomycetota</taxon>
        <taxon>Actinomycetes</taxon>
        <taxon>Micrococcales</taxon>
        <taxon>Microbacteriaceae</taxon>
        <taxon>Orlajensenia</taxon>
    </lineage>
</organism>
<dbReference type="RefSeq" id="WP_136425055.1">
    <property type="nucleotide sequence ID" value="NZ_SSSN01000011.1"/>
</dbReference>
<protein>
    <submittedName>
        <fullName evidence="1">DUF1905 domain-containing protein</fullName>
    </submittedName>
</protein>
<dbReference type="InterPro" id="IPR037079">
    <property type="entry name" value="AF2212/PG0164-like_sf"/>
</dbReference>
<keyword evidence="2" id="KW-1185">Reference proteome</keyword>
<reference evidence="1 2" key="1">
    <citation type="submission" date="2019-04" db="EMBL/GenBank/DDBJ databases">
        <authorList>
            <person name="Jiang L."/>
        </authorList>
    </citation>
    <scope>NUCLEOTIDE SEQUENCE [LARGE SCALE GENOMIC DNA]</scope>
    <source>
        <strain evidence="1 2">YIM 131861</strain>
    </source>
</reference>
<dbReference type="SUPFAM" id="SSF141694">
    <property type="entry name" value="AF2212/PG0164-like"/>
    <property type="match status" value="1"/>
</dbReference>
<accession>A0A4S4FM53</accession>
<dbReference type="InterPro" id="IPR015018">
    <property type="entry name" value="DUF1905"/>
</dbReference>
<dbReference type="OrthoDB" id="9808666at2"/>
<evidence type="ECO:0000313" key="1">
    <source>
        <dbReference type="EMBL" id="THG31288.1"/>
    </source>
</evidence>
<dbReference type="Pfam" id="PF08922">
    <property type="entry name" value="DUF1905"/>
    <property type="match status" value="1"/>
</dbReference>